<proteinExistence type="predicted"/>
<organism evidence="1">
    <name type="scientific">Arundo donax</name>
    <name type="common">Giant reed</name>
    <name type="synonym">Donax arundinaceus</name>
    <dbReference type="NCBI Taxonomy" id="35708"/>
    <lineage>
        <taxon>Eukaryota</taxon>
        <taxon>Viridiplantae</taxon>
        <taxon>Streptophyta</taxon>
        <taxon>Embryophyta</taxon>
        <taxon>Tracheophyta</taxon>
        <taxon>Spermatophyta</taxon>
        <taxon>Magnoliopsida</taxon>
        <taxon>Liliopsida</taxon>
        <taxon>Poales</taxon>
        <taxon>Poaceae</taxon>
        <taxon>PACMAD clade</taxon>
        <taxon>Arundinoideae</taxon>
        <taxon>Arundineae</taxon>
        <taxon>Arundo</taxon>
    </lineage>
</organism>
<dbReference type="EMBL" id="GBRH01165609">
    <property type="protein sequence ID" value="JAE32287.1"/>
    <property type="molecule type" value="Transcribed_RNA"/>
</dbReference>
<reference evidence="1" key="1">
    <citation type="submission" date="2014-09" db="EMBL/GenBank/DDBJ databases">
        <authorList>
            <person name="Magalhaes I.L.F."/>
            <person name="Oliveira U."/>
            <person name="Santos F.R."/>
            <person name="Vidigal T.H.D.A."/>
            <person name="Brescovit A.D."/>
            <person name="Santos A.J."/>
        </authorList>
    </citation>
    <scope>NUCLEOTIDE SEQUENCE</scope>
    <source>
        <tissue evidence="1">Shoot tissue taken approximately 20 cm above the soil surface</tissue>
    </source>
</reference>
<sequence>MPWLWPPAHSPA</sequence>
<name>A0A0A9H6B7_ARUDO</name>
<evidence type="ECO:0000313" key="1">
    <source>
        <dbReference type="EMBL" id="JAE32287.1"/>
    </source>
</evidence>
<accession>A0A0A9H6B7</accession>
<protein>
    <submittedName>
        <fullName evidence="1">Uncharacterized protein</fullName>
    </submittedName>
</protein>
<reference evidence="1" key="2">
    <citation type="journal article" date="2015" name="Data Brief">
        <title>Shoot transcriptome of the giant reed, Arundo donax.</title>
        <authorList>
            <person name="Barrero R.A."/>
            <person name="Guerrero F.D."/>
            <person name="Moolhuijzen P."/>
            <person name="Goolsby J.A."/>
            <person name="Tidwell J."/>
            <person name="Bellgard S.E."/>
            <person name="Bellgard M.I."/>
        </authorList>
    </citation>
    <scope>NUCLEOTIDE SEQUENCE</scope>
    <source>
        <tissue evidence="1">Shoot tissue taken approximately 20 cm above the soil surface</tissue>
    </source>
</reference>